<evidence type="ECO:0000313" key="3">
    <source>
        <dbReference type="Proteomes" id="UP001597237"/>
    </source>
</evidence>
<protein>
    <submittedName>
        <fullName evidence="2">2-hydroxyacyl-CoA dehydratase</fullName>
    </submittedName>
</protein>
<dbReference type="InterPro" id="IPR010327">
    <property type="entry name" value="FldB/FldC_alpha/beta"/>
</dbReference>
<comment type="similarity">
    <text evidence="1">Belongs to the FldB/FldC dehydratase alpha/beta subunit family.</text>
</comment>
<proteinExistence type="inferred from homology"/>
<evidence type="ECO:0000313" key="2">
    <source>
        <dbReference type="EMBL" id="MFD1781862.1"/>
    </source>
</evidence>
<dbReference type="PANTHER" id="PTHR30548:SF1">
    <property type="entry name" value="DEHYDRATASE SUBUNIT MJ0007-RELATED"/>
    <property type="match status" value="1"/>
</dbReference>
<dbReference type="RefSeq" id="WP_377281305.1">
    <property type="nucleotide sequence ID" value="NZ_JBHRSI010000003.1"/>
</dbReference>
<comment type="caution">
    <text evidence="2">The sequence shown here is derived from an EMBL/GenBank/DDBJ whole genome shotgun (WGS) entry which is preliminary data.</text>
</comment>
<reference evidence="3" key="1">
    <citation type="journal article" date="2019" name="Int. J. Syst. Evol. Microbiol.">
        <title>The Global Catalogue of Microorganisms (GCM) 10K type strain sequencing project: providing services to taxonomists for standard genome sequencing and annotation.</title>
        <authorList>
            <consortium name="The Broad Institute Genomics Platform"/>
            <consortium name="The Broad Institute Genome Sequencing Center for Infectious Disease"/>
            <person name="Wu L."/>
            <person name="Ma J."/>
        </authorList>
    </citation>
    <scope>NUCLEOTIDE SEQUENCE [LARGE SCALE GENOMIC DNA]</scope>
    <source>
        <strain evidence="3">DFY28</strain>
    </source>
</reference>
<sequence>MSADDREASRARHEALTQLQVSRSLRAYQRDWFAGLRQQVFEEGRPYAIASALVPHEIWEALDIPFITDVWYSGLVAARRQSGHYSDFLGRQGYHEGLSRYGALTLGVLLDEDNPDKPWGGLPKPSLVCTGAGDRSGRLIADYAGCPYVPLEMPSLNTLHPEWWKMSRWQWEDLDETFRIDLMAAQFEELIAVSEKVAGKKLDRDRLAEIVARVNRQEEYFDEVREIIIAAPKLPARLGEVMSQVMGIQWHRGTEWALEQARAFRDEVKQRAETEQWVCPNEQFRLMYVGQGLWQNLDFFTEFEERYGAVFVRSNYLSIASDGYLRYGGRDPVRALASRYCTMSEQMHIPGLGSAWAIEEARRHRVDGGLAIEGWWGGRMINVALEEAGVPVLNFPVDAVDANTWDQSKMWSLVGEFIETRVAPAKARRTSTA</sequence>
<gene>
    <name evidence="2" type="ORF">ACFSC0_00515</name>
</gene>
<accession>A0ABW4MV62</accession>
<organism evidence="2 3">
    <name type="scientific">Phenylobacterium terrae</name>
    <dbReference type="NCBI Taxonomy" id="2665495"/>
    <lineage>
        <taxon>Bacteria</taxon>
        <taxon>Pseudomonadati</taxon>
        <taxon>Pseudomonadota</taxon>
        <taxon>Alphaproteobacteria</taxon>
        <taxon>Caulobacterales</taxon>
        <taxon>Caulobacteraceae</taxon>
        <taxon>Phenylobacterium</taxon>
    </lineage>
</organism>
<evidence type="ECO:0000256" key="1">
    <source>
        <dbReference type="ARBA" id="ARBA00005806"/>
    </source>
</evidence>
<dbReference type="Gene3D" id="3.40.50.11900">
    <property type="match status" value="1"/>
</dbReference>
<dbReference type="EMBL" id="JBHUEY010000001">
    <property type="protein sequence ID" value="MFD1781862.1"/>
    <property type="molecule type" value="Genomic_DNA"/>
</dbReference>
<keyword evidence="3" id="KW-1185">Reference proteome</keyword>
<name>A0ABW4MV62_9CAUL</name>
<dbReference type="Pfam" id="PF06050">
    <property type="entry name" value="HGD-D"/>
    <property type="match status" value="1"/>
</dbReference>
<dbReference type="PANTHER" id="PTHR30548">
    <property type="entry name" value="2-HYDROXYGLUTARYL-COA DEHYDRATASE, D-COMPONENT-RELATED"/>
    <property type="match status" value="1"/>
</dbReference>
<dbReference type="Proteomes" id="UP001597237">
    <property type="component" value="Unassembled WGS sequence"/>
</dbReference>